<dbReference type="PROSITE" id="PS50860">
    <property type="entry name" value="AA_TRNA_LIGASE_II_ALA"/>
    <property type="match status" value="1"/>
</dbReference>
<dbReference type="PANTHER" id="PTHR11777:SF9">
    <property type="entry name" value="ALANINE--TRNA LIGASE, CYTOPLASMIC"/>
    <property type="match status" value="1"/>
</dbReference>
<dbReference type="PRINTS" id="PR00980">
    <property type="entry name" value="TRNASYNTHALA"/>
</dbReference>
<dbReference type="Gene3D" id="2.40.30.130">
    <property type="match status" value="1"/>
</dbReference>
<evidence type="ECO:0000256" key="12">
    <source>
        <dbReference type="ARBA" id="ARBA00022917"/>
    </source>
</evidence>
<dbReference type="GO" id="GO:0002161">
    <property type="term" value="F:aminoacyl-tRNA deacylase activity"/>
    <property type="evidence" value="ECO:0007669"/>
    <property type="project" value="TreeGrafter"/>
</dbReference>
<evidence type="ECO:0000256" key="3">
    <source>
        <dbReference type="ARBA" id="ARBA00013168"/>
    </source>
</evidence>
<dbReference type="CDD" id="cd00673">
    <property type="entry name" value="AlaRS_core"/>
    <property type="match status" value="1"/>
</dbReference>
<feature type="non-terminal residue" evidence="15">
    <location>
        <position position="560"/>
    </location>
</feature>
<dbReference type="InterPro" id="IPR002318">
    <property type="entry name" value="Ala-tRNA-lgiase_IIc"/>
</dbReference>
<sequence length="560" mass="63567">MKSSDIRKTFLEFFKSKGHAIYPSSSLVPDDPTMLLTTAGMVQFKPFFEGSEKPKHTRITTSQKCARTTDIDRVGHTDRHLTFFEMLGNFSFGDYYKKESIEWAWELLTEHFKLEKKKLWATIFTDDDEAYDIWKKNTDIDEKHIVRLGEEHNFWSAGDVGPCGPSSEIIYDFGEDYVCGPHCNIGCDCDRWLEVWNLVFMQYERCEDGQLKELPKKNIDTGMGLERVAAILQKAEDNFRTDLLKPILDKISKISGVKVGESEKTDISLKIISDHTRAIAFMIADGVVPSNESRGYVLRRLIRRSVRHGWLLGVEKPFLSKPIDVVIKEMSGQYAELEDNREYIQRIVDTEEEKFGNTLRQGLEIISDAMKDLKKAKKKTMSGDLIFKLHDTYGFPVELTTEIGTENGLKADMKKFEALMKEQKKRARAAWKEEEKEFSPIYNEVADQAGATEFSGYSEMETKAKIRAIVVDQKQAKEVKSGIEAEIILDKTPFYAEKGGQVTDTGLIKSTSGEAKVAHVKEGLGEVILHKAKIGKGKLKVGEEVDAQVDKTHRLAVSRA</sequence>
<comment type="caution">
    <text evidence="15">The sequence shown here is derived from an EMBL/GenBank/DDBJ whole genome shotgun (WGS) entry which is preliminary data.</text>
</comment>
<evidence type="ECO:0000256" key="9">
    <source>
        <dbReference type="ARBA" id="ARBA00022833"/>
    </source>
</evidence>
<accession>A0A0F9LM56</accession>
<dbReference type="EC" id="6.1.1.7" evidence="3"/>
<dbReference type="Gene3D" id="3.30.930.10">
    <property type="entry name" value="Bira Bifunctional Protein, Domain 2"/>
    <property type="match status" value="1"/>
</dbReference>
<dbReference type="InterPro" id="IPR045864">
    <property type="entry name" value="aa-tRNA-synth_II/BPL/LPL"/>
</dbReference>
<dbReference type="EMBL" id="LAZR01006140">
    <property type="protein sequence ID" value="KKM94438.1"/>
    <property type="molecule type" value="Genomic_DNA"/>
</dbReference>
<dbReference type="InterPro" id="IPR050058">
    <property type="entry name" value="Ala-tRNA_ligase"/>
</dbReference>
<evidence type="ECO:0000256" key="2">
    <source>
        <dbReference type="ARBA" id="ARBA00008226"/>
    </source>
</evidence>
<dbReference type="Pfam" id="PF01411">
    <property type="entry name" value="tRNA-synt_2c"/>
    <property type="match status" value="1"/>
</dbReference>
<dbReference type="GO" id="GO:0004813">
    <property type="term" value="F:alanine-tRNA ligase activity"/>
    <property type="evidence" value="ECO:0007669"/>
    <property type="project" value="UniProtKB-EC"/>
</dbReference>
<keyword evidence="7" id="KW-0479">Metal-binding</keyword>
<dbReference type="InterPro" id="IPR018162">
    <property type="entry name" value="Ala-tRNA-ligase_IIc_anticod-bd"/>
</dbReference>
<dbReference type="PANTHER" id="PTHR11777">
    <property type="entry name" value="ALANYL-TRNA SYNTHETASE"/>
    <property type="match status" value="1"/>
</dbReference>
<dbReference type="InterPro" id="IPR023033">
    <property type="entry name" value="Ala_tRNA_ligase_euk/bac"/>
</dbReference>
<organism evidence="15">
    <name type="scientific">marine sediment metagenome</name>
    <dbReference type="NCBI Taxonomy" id="412755"/>
    <lineage>
        <taxon>unclassified sequences</taxon>
        <taxon>metagenomes</taxon>
        <taxon>ecological metagenomes</taxon>
    </lineage>
</organism>
<evidence type="ECO:0000256" key="7">
    <source>
        <dbReference type="ARBA" id="ARBA00022723"/>
    </source>
</evidence>
<evidence type="ECO:0000256" key="6">
    <source>
        <dbReference type="ARBA" id="ARBA00022598"/>
    </source>
</evidence>
<dbReference type="HAMAP" id="MF_00036_B">
    <property type="entry name" value="Ala_tRNA_synth_B"/>
    <property type="match status" value="1"/>
</dbReference>
<evidence type="ECO:0000256" key="4">
    <source>
        <dbReference type="ARBA" id="ARBA00017959"/>
    </source>
</evidence>
<dbReference type="NCBIfam" id="TIGR00344">
    <property type="entry name" value="alaS"/>
    <property type="match status" value="1"/>
</dbReference>
<dbReference type="GO" id="GO:0000049">
    <property type="term" value="F:tRNA binding"/>
    <property type="evidence" value="ECO:0007669"/>
    <property type="project" value="UniProtKB-KW"/>
</dbReference>
<keyword evidence="11" id="KW-0694">RNA-binding</keyword>
<dbReference type="SUPFAM" id="SSF55681">
    <property type="entry name" value="Class II aaRS and biotin synthetases"/>
    <property type="match status" value="1"/>
</dbReference>
<dbReference type="InterPro" id="IPR018165">
    <property type="entry name" value="Ala-tRNA-synth_IIc_core"/>
</dbReference>
<dbReference type="FunFam" id="3.30.930.10:FF:000004">
    <property type="entry name" value="Alanine--tRNA ligase"/>
    <property type="match status" value="1"/>
</dbReference>
<name>A0A0F9LM56_9ZZZZ</name>
<keyword evidence="5" id="KW-0820">tRNA-binding</keyword>
<evidence type="ECO:0000259" key="14">
    <source>
        <dbReference type="PROSITE" id="PS50860"/>
    </source>
</evidence>
<evidence type="ECO:0000256" key="1">
    <source>
        <dbReference type="ARBA" id="ARBA00001947"/>
    </source>
</evidence>
<dbReference type="GO" id="GO:0006419">
    <property type="term" value="P:alanyl-tRNA aminoacylation"/>
    <property type="evidence" value="ECO:0007669"/>
    <property type="project" value="InterPro"/>
</dbReference>
<dbReference type="GO" id="GO:0005524">
    <property type="term" value="F:ATP binding"/>
    <property type="evidence" value="ECO:0007669"/>
    <property type="project" value="UniProtKB-KW"/>
</dbReference>
<reference evidence="15" key="1">
    <citation type="journal article" date="2015" name="Nature">
        <title>Complex archaea that bridge the gap between prokaryotes and eukaryotes.</title>
        <authorList>
            <person name="Spang A."/>
            <person name="Saw J.H."/>
            <person name="Jorgensen S.L."/>
            <person name="Zaremba-Niedzwiedzka K."/>
            <person name="Martijn J."/>
            <person name="Lind A.E."/>
            <person name="van Eijk R."/>
            <person name="Schleper C."/>
            <person name="Guy L."/>
            <person name="Ettema T.J."/>
        </authorList>
    </citation>
    <scope>NUCLEOTIDE SEQUENCE</scope>
</reference>
<feature type="domain" description="Alanyl-transfer RNA synthetases family profile" evidence="14">
    <location>
        <begin position="1"/>
        <end position="560"/>
    </location>
</feature>
<keyword evidence="12" id="KW-0648">Protein biosynthesis</keyword>
<keyword evidence="8" id="KW-0547">Nucleotide-binding</keyword>
<dbReference type="FunFam" id="2.40.30.130:FF:000001">
    <property type="entry name" value="Alanine--tRNA ligase"/>
    <property type="match status" value="1"/>
</dbReference>
<evidence type="ECO:0000256" key="13">
    <source>
        <dbReference type="ARBA" id="ARBA00023146"/>
    </source>
</evidence>
<proteinExistence type="inferred from homology"/>
<evidence type="ECO:0000256" key="8">
    <source>
        <dbReference type="ARBA" id="ARBA00022741"/>
    </source>
</evidence>
<dbReference type="AlphaFoldDB" id="A0A0F9LM56"/>
<comment type="cofactor">
    <cofactor evidence="1">
        <name>Zn(2+)</name>
        <dbReference type="ChEBI" id="CHEBI:29105"/>
    </cofactor>
</comment>
<evidence type="ECO:0000256" key="11">
    <source>
        <dbReference type="ARBA" id="ARBA00022884"/>
    </source>
</evidence>
<gene>
    <name evidence="15" type="ORF">LCGC14_1198370</name>
</gene>
<dbReference type="InterPro" id="IPR018164">
    <property type="entry name" value="Ala-tRNA-synth_IIc_N"/>
</dbReference>
<keyword evidence="13" id="KW-0030">Aminoacyl-tRNA synthetase</keyword>
<dbReference type="InterPro" id="IPR009000">
    <property type="entry name" value="Transl_B-barrel_sf"/>
</dbReference>
<dbReference type="SUPFAM" id="SSF50447">
    <property type="entry name" value="Translation proteins"/>
    <property type="match status" value="1"/>
</dbReference>
<keyword evidence="6" id="KW-0436">Ligase</keyword>
<evidence type="ECO:0000256" key="10">
    <source>
        <dbReference type="ARBA" id="ARBA00022840"/>
    </source>
</evidence>
<dbReference type="SUPFAM" id="SSF101353">
    <property type="entry name" value="Putative anticodon-binding domain of alanyl-tRNA synthetase (AlaRS)"/>
    <property type="match status" value="1"/>
</dbReference>
<dbReference type="GO" id="GO:0005829">
    <property type="term" value="C:cytosol"/>
    <property type="evidence" value="ECO:0007669"/>
    <property type="project" value="TreeGrafter"/>
</dbReference>
<protein>
    <recommendedName>
        <fullName evidence="4">Alanine--tRNA ligase</fullName>
        <ecNumber evidence="3">6.1.1.7</ecNumber>
    </recommendedName>
</protein>
<evidence type="ECO:0000256" key="5">
    <source>
        <dbReference type="ARBA" id="ARBA00022555"/>
    </source>
</evidence>
<dbReference type="GO" id="GO:0046872">
    <property type="term" value="F:metal ion binding"/>
    <property type="evidence" value="ECO:0007669"/>
    <property type="project" value="UniProtKB-KW"/>
</dbReference>
<keyword evidence="10" id="KW-0067">ATP-binding</keyword>
<comment type="similarity">
    <text evidence="2">Belongs to the class-II aminoacyl-tRNA synthetase family.</text>
</comment>
<evidence type="ECO:0000313" key="15">
    <source>
        <dbReference type="EMBL" id="KKM94438.1"/>
    </source>
</evidence>
<keyword evidence="9" id="KW-0862">Zinc</keyword>